<evidence type="ECO:0000256" key="1">
    <source>
        <dbReference type="SAM" id="MobiDB-lite"/>
    </source>
</evidence>
<proteinExistence type="predicted"/>
<reference evidence="2 3" key="2">
    <citation type="submission" date="2018-12" db="EMBL/GenBank/DDBJ databases">
        <title>Nakamurella antarcticus sp. nov., isolated from Antarctica South Shetland Islands soil.</title>
        <authorList>
            <person name="Peng F."/>
        </authorList>
    </citation>
    <scope>NUCLEOTIDE SEQUENCE [LARGE SCALE GENOMIC DNA]</scope>
    <source>
        <strain evidence="2 3">S14-144</strain>
    </source>
</reference>
<dbReference type="InterPro" id="IPR011990">
    <property type="entry name" value="TPR-like_helical_dom_sf"/>
</dbReference>
<evidence type="ECO:0000313" key="2">
    <source>
        <dbReference type="EMBL" id="AZI57582.1"/>
    </source>
</evidence>
<dbReference type="RefSeq" id="WP_124798267.1">
    <property type="nucleotide sequence ID" value="NZ_CP034170.1"/>
</dbReference>
<keyword evidence="3" id="KW-1185">Reference proteome</keyword>
<evidence type="ECO:0000313" key="3">
    <source>
        <dbReference type="Proteomes" id="UP000268084"/>
    </source>
</evidence>
<dbReference type="Gene3D" id="1.25.40.10">
    <property type="entry name" value="Tetratricopeptide repeat domain"/>
    <property type="match status" value="1"/>
</dbReference>
<protein>
    <recommendedName>
        <fullName evidence="4">Tetratricopeptide repeat protein</fullName>
    </recommendedName>
</protein>
<dbReference type="KEGG" id="nak:EH165_04830"/>
<dbReference type="SUPFAM" id="SSF48452">
    <property type="entry name" value="TPR-like"/>
    <property type="match status" value="1"/>
</dbReference>
<sequence length="337" mass="35247">MRDLRGLSKEGAEFVAVHMVAATGLSEEDPELAWRHARAARSKGGRIAVVRETVGLVAYRAGEWAEAISELRAARRMGGGPGHVAILADCERAQGNPERALELARSDEALQLDAEGAAELRIVVAGARADMGQLDAALAHLHQGSGFDLAKPESFSARLYYAYADLLIEAERNEEALEWFIRANDADFDEETDAPDRIAELLEAREEADAALAAMGGADSGPALPDVRETGAAVAGSAGREGKSSTPDEESAGEESAVVDDFHQDSSNGDNSDADPAISNDIHQEATDHAAPSHIVNAAEREHPAVAGSDATLSIPLFSDAPGSYGATAAGDSTVAE</sequence>
<gene>
    <name evidence="2" type="ORF">EH165_04830</name>
</gene>
<dbReference type="OrthoDB" id="3215237at2"/>
<reference evidence="2 3" key="1">
    <citation type="submission" date="2018-11" db="EMBL/GenBank/DDBJ databases">
        <authorList>
            <person name="Da X."/>
        </authorList>
    </citation>
    <scope>NUCLEOTIDE SEQUENCE [LARGE SCALE GENOMIC DNA]</scope>
    <source>
        <strain evidence="2 3">S14-144</strain>
    </source>
</reference>
<dbReference type="EMBL" id="CP034170">
    <property type="protein sequence ID" value="AZI57582.1"/>
    <property type="molecule type" value="Genomic_DNA"/>
</dbReference>
<dbReference type="AlphaFoldDB" id="A0A3G8ZJP8"/>
<evidence type="ECO:0008006" key="4">
    <source>
        <dbReference type="Google" id="ProtNLM"/>
    </source>
</evidence>
<organism evidence="2 3">
    <name type="scientific">Nakamurella antarctica</name>
    <dbReference type="NCBI Taxonomy" id="1902245"/>
    <lineage>
        <taxon>Bacteria</taxon>
        <taxon>Bacillati</taxon>
        <taxon>Actinomycetota</taxon>
        <taxon>Actinomycetes</taxon>
        <taxon>Nakamurellales</taxon>
        <taxon>Nakamurellaceae</taxon>
        <taxon>Nakamurella</taxon>
    </lineage>
</organism>
<feature type="region of interest" description="Disordered" evidence="1">
    <location>
        <begin position="232"/>
        <end position="337"/>
    </location>
</feature>
<name>A0A3G8ZJP8_9ACTN</name>
<dbReference type="Proteomes" id="UP000268084">
    <property type="component" value="Chromosome"/>
</dbReference>
<accession>A0A3G8ZJP8</accession>